<proteinExistence type="predicted"/>
<evidence type="ECO:0000313" key="3">
    <source>
        <dbReference type="Proteomes" id="UP000193560"/>
    </source>
</evidence>
<evidence type="ECO:0000259" key="1">
    <source>
        <dbReference type="Pfam" id="PF06985"/>
    </source>
</evidence>
<keyword evidence="3" id="KW-1185">Reference proteome</keyword>
<accession>A0A1X2I1H5</accession>
<dbReference type="InterPro" id="IPR010730">
    <property type="entry name" value="HET"/>
</dbReference>
<feature type="domain" description="Heterokaryon incompatibility" evidence="1">
    <location>
        <begin position="65"/>
        <end position="153"/>
    </location>
</feature>
<dbReference type="AlphaFoldDB" id="A0A1X2I1H5"/>
<gene>
    <name evidence="2" type="ORF">BCR42DRAFT_496310</name>
</gene>
<sequence length="633" mass="74309">MTKDNPLDHRVQELPCDDTQQHQQEQQNVFHIVLVDIEKTAIDKEVHCVEKPLGGVGDTKDDLRFVAISYRWGELQEQIVDTGLGYLASITSFALDDFYDLCRTIRSEPDLKSIKYVWVDAICVDQTNYERRKATIRQMSRIYENATSILAVPDLHKQHLINVSTTNADIIADFFEYRNYIYYLIQGNADALVRQDNAFLDDIDVPKDPMLRRLLTKYTHCFMEGFTHTCLTSRFETEVLVEELYGMHEVDATTTGKNQRQHVQTRYASIEGWLCRANKEEHHSRTWLDEVWTGKRDKYDTPILPWKHHIIKRNDIIRRIMVFLSDLIHDWSSRVWVISEYHMAKNKNNLKYWFLGLYMWGLPCFKFDFRIEIKSGDIVADDTLVDIQFHKTLIRQLKEKTFLEMMLNSKASKNEDRFYAILPHTKYKYKVNQVEHWEISSMVSVKLKLFEMMDVKDKLTLLYLSSGCCSDYEVRRPVLPSFATPATATTPVTTWAGEVDDLVQEKSPNFDLSKPSTITFNHCDYDGHLYYYLQVTPKKYSVLSKSYHYGVGRCVDLQKKVLCTHFKLDEHSLTIDFVRLSYFDENDEYKIYLAGSFAESIWTLGINVRCYMQNDNGWDCYDNDNPITVFNIF</sequence>
<name>A0A1X2I1H5_9FUNG</name>
<dbReference type="PANTHER" id="PTHR24148:SF64">
    <property type="entry name" value="HETEROKARYON INCOMPATIBILITY DOMAIN-CONTAINING PROTEIN"/>
    <property type="match status" value="1"/>
</dbReference>
<dbReference type="STRING" id="90262.A0A1X2I1H5"/>
<dbReference type="Proteomes" id="UP000193560">
    <property type="component" value="Unassembled WGS sequence"/>
</dbReference>
<protein>
    <recommendedName>
        <fullName evidence="1">Heterokaryon incompatibility domain-containing protein</fullName>
    </recommendedName>
</protein>
<comment type="caution">
    <text evidence="2">The sequence shown here is derived from an EMBL/GenBank/DDBJ whole genome shotgun (WGS) entry which is preliminary data.</text>
</comment>
<reference evidence="2 3" key="1">
    <citation type="submission" date="2016-07" db="EMBL/GenBank/DDBJ databases">
        <title>Pervasive Adenine N6-methylation of Active Genes in Fungi.</title>
        <authorList>
            <consortium name="DOE Joint Genome Institute"/>
            <person name="Mondo S.J."/>
            <person name="Dannebaum R.O."/>
            <person name="Kuo R.C."/>
            <person name="Labutti K."/>
            <person name="Haridas S."/>
            <person name="Kuo A."/>
            <person name="Salamov A."/>
            <person name="Ahrendt S.R."/>
            <person name="Lipzen A."/>
            <person name="Sullivan W."/>
            <person name="Andreopoulos W.B."/>
            <person name="Clum A."/>
            <person name="Lindquist E."/>
            <person name="Daum C."/>
            <person name="Ramamoorthy G.K."/>
            <person name="Gryganskyi A."/>
            <person name="Culley D."/>
            <person name="Magnuson J.K."/>
            <person name="James T.Y."/>
            <person name="O'Malley M.A."/>
            <person name="Stajich J.E."/>
            <person name="Spatafora J.W."/>
            <person name="Visel A."/>
            <person name="Grigoriev I.V."/>
        </authorList>
    </citation>
    <scope>NUCLEOTIDE SEQUENCE [LARGE SCALE GENOMIC DNA]</scope>
    <source>
        <strain evidence="2 3">NRRL 1336</strain>
    </source>
</reference>
<dbReference type="InterPro" id="IPR052895">
    <property type="entry name" value="HetReg/Transcr_Mod"/>
</dbReference>
<dbReference type="EMBL" id="MCGE01000039">
    <property type="protein sequence ID" value="ORZ06450.1"/>
    <property type="molecule type" value="Genomic_DNA"/>
</dbReference>
<dbReference type="Pfam" id="PF06985">
    <property type="entry name" value="HET"/>
    <property type="match status" value="1"/>
</dbReference>
<dbReference type="OrthoDB" id="5386682at2759"/>
<dbReference type="PANTHER" id="PTHR24148">
    <property type="entry name" value="ANKYRIN REPEAT DOMAIN-CONTAINING PROTEIN 39 HOMOLOG-RELATED"/>
    <property type="match status" value="1"/>
</dbReference>
<evidence type="ECO:0000313" key="2">
    <source>
        <dbReference type="EMBL" id="ORZ06450.1"/>
    </source>
</evidence>
<organism evidence="2 3">
    <name type="scientific">Absidia repens</name>
    <dbReference type="NCBI Taxonomy" id="90262"/>
    <lineage>
        <taxon>Eukaryota</taxon>
        <taxon>Fungi</taxon>
        <taxon>Fungi incertae sedis</taxon>
        <taxon>Mucoromycota</taxon>
        <taxon>Mucoromycotina</taxon>
        <taxon>Mucoromycetes</taxon>
        <taxon>Mucorales</taxon>
        <taxon>Cunninghamellaceae</taxon>
        <taxon>Absidia</taxon>
    </lineage>
</organism>